<dbReference type="SUPFAM" id="SSF51430">
    <property type="entry name" value="NAD(P)-linked oxidoreductase"/>
    <property type="match status" value="1"/>
</dbReference>
<dbReference type="InterPro" id="IPR020471">
    <property type="entry name" value="AKR"/>
</dbReference>
<organism evidence="3 4">
    <name type="scientific">Lentzea xinjiangensis</name>
    <dbReference type="NCBI Taxonomy" id="402600"/>
    <lineage>
        <taxon>Bacteria</taxon>
        <taxon>Bacillati</taxon>
        <taxon>Actinomycetota</taxon>
        <taxon>Actinomycetes</taxon>
        <taxon>Pseudonocardiales</taxon>
        <taxon>Pseudonocardiaceae</taxon>
        <taxon>Lentzea</taxon>
    </lineage>
</organism>
<proteinExistence type="predicted"/>
<dbReference type="GO" id="GO:0016491">
    <property type="term" value="F:oxidoreductase activity"/>
    <property type="evidence" value="ECO:0007669"/>
    <property type="project" value="UniProtKB-KW"/>
</dbReference>
<evidence type="ECO:0000313" key="3">
    <source>
        <dbReference type="EMBL" id="SER07079.1"/>
    </source>
</evidence>
<dbReference type="InterPro" id="IPR023210">
    <property type="entry name" value="NADP_OxRdtase_dom"/>
</dbReference>
<dbReference type="PANTHER" id="PTHR43364">
    <property type="entry name" value="NADH-SPECIFIC METHYLGLYOXAL REDUCTASE-RELATED"/>
    <property type="match status" value="1"/>
</dbReference>
<dbReference type="EMBL" id="FOFR01000007">
    <property type="protein sequence ID" value="SER07079.1"/>
    <property type="molecule type" value="Genomic_DNA"/>
</dbReference>
<evidence type="ECO:0000259" key="2">
    <source>
        <dbReference type="Pfam" id="PF00248"/>
    </source>
</evidence>
<dbReference type="PANTHER" id="PTHR43364:SF4">
    <property type="entry name" value="NAD(P)-LINKED OXIDOREDUCTASE SUPERFAMILY PROTEIN"/>
    <property type="match status" value="1"/>
</dbReference>
<gene>
    <name evidence="3" type="ORF">SAMN05216188_107285</name>
</gene>
<reference evidence="4" key="1">
    <citation type="submission" date="2016-10" db="EMBL/GenBank/DDBJ databases">
        <authorList>
            <person name="Varghese N."/>
            <person name="Submissions S."/>
        </authorList>
    </citation>
    <scope>NUCLEOTIDE SEQUENCE [LARGE SCALE GENOMIC DNA]</scope>
    <source>
        <strain evidence="4">CGMCC 4.3525</strain>
    </source>
</reference>
<dbReference type="CDD" id="cd19080">
    <property type="entry name" value="AKR_AKR9A_9B"/>
    <property type="match status" value="1"/>
</dbReference>
<dbReference type="Proteomes" id="UP000199352">
    <property type="component" value="Unassembled WGS sequence"/>
</dbReference>
<dbReference type="Pfam" id="PF00248">
    <property type="entry name" value="Aldo_ket_red"/>
    <property type="match status" value="1"/>
</dbReference>
<evidence type="ECO:0000313" key="4">
    <source>
        <dbReference type="Proteomes" id="UP000199352"/>
    </source>
</evidence>
<accession>A0A1H9L770</accession>
<sequence>MRERGALSRSPSTGVGAAMLWIMRYRLFGRTGLRVSELLLGTMTLRSEDVARRVLDVYADAGGNFLDTASAYGESEEVLGAAMRRRDRFVVATKYTLSRDERDPNASGNHRKNLVLSLERSLRRLRTDYVDVLWVHLWDRHTPAEETMRALDDVVRAGKVLYVGVSDAPAWFVARANTLAEWRDWTAFSGLQVPYNLLRRDVERELLPMAAGMGLTVAAWAPLAAGKLSGGTERAGQLSQAEETAAWAVRSVAEELGATPAQVALAWVRLSGALPLVGARTPEQVADCLGEVGLPPEAVARLEAAAPFERGFPADFIAECEASPFAFGEAVIRA</sequence>
<feature type="domain" description="NADP-dependent oxidoreductase" evidence="2">
    <location>
        <begin position="38"/>
        <end position="305"/>
    </location>
</feature>
<dbReference type="STRING" id="402600.SAMN05216188_107285"/>
<dbReference type="InterPro" id="IPR050523">
    <property type="entry name" value="AKR_Detox_Biosynth"/>
</dbReference>
<dbReference type="Gene3D" id="3.20.20.100">
    <property type="entry name" value="NADP-dependent oxidoreductase domain"/>
    <property type="match status" value="1"/>
</dbReference>
<name>A0A1H9L770_9PSEU</name>
<protein>
    <submittedName>
        <fullName evidence="3">Predicted oxidoreductase</fullName>
    </submittedName>
</protein>
<dbReference type="PRINTS" id="PR00069">
    <property type="entry name" value="ALDKETRDTASE"/>
</dbReference>
<keyword evidence="4" id="KW-1185">Reference proteome</keyword>
<dbReference type="GO" id="GO:0005829">
    <property type="term" value="C:cytosol"/>
    <property type="evidence" value="ECO:0007669"/>
    <property type="project" value="TreeGrafter"/>
</dbReference>
<dbReference type="AlphaFoldDB" id="A0A1H9L770"/>
<dbReference type="InterPro" id="IPR036812">
    <property type="entry name" value="NAD(P)_OxRdtase_dom_sf"/>
</dbReference>
<evidence type="ECO:0000256" key="1">
    <source>
        <dbReference type="ARBA" id="ARBA00023002"/>
    </source>
</evidence>
<keyword evidence="1" id="KW-0560">Oxidoreductase</keyword>